<sequence>MSAPLARIRLAAAALAAAGVLFALYPGLRPWRDETTLQGAQEAMSSPWWVATHLFAMIGFILVPLALLAVRRVVDGTRAEPLALTAAVTAWIGAGLTLPYYGAEDFALHVLAAESTGGAQLDLLGLAEGIRYQPVAITTFGIGLILLGVGAVLAAVAIARSGVLPRLSGVLFAVGFATFLPQFFTPAAMRVGHGLLVAAGCIWLAVTLWRAPSTAAAAEAPTTTTTTTTAPVAS</sequence>
<feature type="transmembrane region" description="Helical" evidence="1">
    <location>
        <begin position="47"/>
        <end position="70"/>
    </location>
</feature>
<keyword evidence="1" id="KW-1133">Transmembrane helix</keyword>
<evidence type="ECO:0000313" key="2">
    <source>
        <dbReference type="EMBL" id="GIG00896.1"/>
    </source>
</evidence>
<feature type="transmembrane region" description="Helical" evidence="1">
    <location>
        <begin position="190"/>
        <end position="209"/>
    </location>
</feature>
<proteinExistence type="predicted"/>
<feature type="transmembrane region" description="Helical" evidence="1">
    <location>
        <begin position="163"/>
        <end position="184"/>
    </location>
</feature>
<keyword evidence="3" id="KW-1185">Reference proteome</keyword>
<evidence type="ECO:0000313" key="3">
    <source>
        <dbReference type="Proteomes" id="UP000659904"/>
    </source>
</evidence>
<feature type="transmembrane region" description="Helical" evidence="1">
    <location>
        <begin position="82"/>
        <end position="101"/>
    </location>
</feature>
<dbReference type="EMBL" id="BONH01000033">
    <property type="protein sequence ID" value="GIG00896.1"/>
    <property type="molecule type" value="Genomic_DNA"/>
</dbReference>
<dbReference type="RefSeq" id="WP_203832177.1">
    <property type="nucleotide sequence ID" value="NZ_BONH01000033.1"/>
</dbReference>
<keyword evidence="1" id="KW-0812">Transmembrane</keyword>
<feature type="transmembrane region" description="Helical" evidence="1">
    <location>
        <begin position="135"/>
        <end position="156"/>
    </location>
</feature>
<evidence type="ECO:0008006" key="4">
    <source>
        <dbReference type="Google" id="ProtNLM"/>
    </source>
</evidence>
<accession>A0A8J3P486</accession>
<organism evidence="2 3">
    <name type="scientific">Catellatospora citrea</name>
    <dbReference type="NCBI Taxonomy" id="53366"/>
    <lineage>
        <taxon>Bacteria</taxon>
        <taxon>Bacillati</taxon>
        <taxon>Actinomycetota</taxon>
        <taxon>Actinomycetes</taxon>
        <taxon>Micromonosporales</taxon>
        <taxon>Micromonosporaceae</taxon>
        <taxon>Catellatospora</taxon>
    </lineage>
</organism>
<comment type="caution">
    <text evidence="2">The sequence shown here is derived from an EMBL/GenBank/DDBJ whole genome shotgun (WGS) entry which is preliminary data.</text>
</comment>
<name>A0A8J3P486_9ACTN</name>
<evidence type="ECO:0000256" key="1">
    <source>
        <dbReference type="SAM" id="Phobius"/>
    </source>
</evidence>
<reference evidence="2 3" key="1">
    <citation type="submission" date="2021-01" db="EMBL/GenBank/DDBJ databases">
        <title>Whole genome shotgun sequence of Catellatospora citrea NBRC 14495.</title>
        <authorList>
            <person name="Komaki H."/>
            <person name="Tamura T."/>
        </authorList>
    </citation>
    <scope>NUCLEOTIDE SEQUENCE [LARGE SCALE GENOMIC DNA]</scope>
    <source>
        <strain evidence="2 3">NBRC 14495</strain>
    </source>
</reference>
<gene>
    <name evidence="2" type="ORF">Cci01nite_59890</name>
</gene>
<dbReference type="Proteomes" id="UP000659904">
    <property type="component" value="Unassembled WGS sequence"/>
</dbReference>
<keyword evidence="1" id="KW-0472">Membrane</keyword>
<protein>
    <recommendedName>
        <fullName evidence="4">DUF4386 family protein</fullName>
    </recommendedName>
</protein>
<dbReference type="AlphaFoldDB" id="A0A8J3P486"/>